<reference evidence="3 4" key="1">
    <citation type="journal article" date="2011" name="Front. Microbiol.">
        <title>Genomic signatures of strain selection and enhancement in Bacillus atrophaeus var. globigii, a historical biowarfare simulant.</title>
        <authorList>
            <person name="Gibbons H.S."/>
            <person name="Broomall S.M."/>
            <person name="McNew L.A."/>
            <person name="Daligault H."/>
            <person name="Chapman C."/>
            <person name="Bruce D."/>
            <person name="Karavis M."/>
            <person name="Krepps M."/>
            <person name="McGregor P.A."/>
            <person name="Hong C."/>
            <person name="Park K.H."/>
            <person name="Akmal A."/>
            <person name="Feldman A."/>
            <person name="Lin J.S."/>
            <person name="Chang W.E."/>
            <person name="Higgs B.W."/>
            <person name="Demirev P."/>
            <person name="Lindquist J."/>
            <person name="Liem A."/>
            <person name="Fochler E."/>
            <person name="Read T.D."/>
            <person name="Tapia R."/>
            <person name="Johnson S."/>
            <person name="Bishop-Lilly K.A."/>
            <person name="Detter C."/>
            <person name="Han C."/>
            <person name="Sozhamannan S."/>
            <person name="Rosenzweig C.N."/>
            <person name="Skowronski E.W."/>
        </authorList>
    </citation>
    <scope>NUCLEOTIDE SEQUENCE [LARGE SCALE GENOMIC DNA]</scope>
    <source>
        <strain evidence="3 4">TPS4-2</strain>
    </source>
</reference>
<dbReference type="NCBIfam" id="NF008473">
    <property type="entry name" value="PRK11370.1"/>
    <property type="match status" value="1"/>
</dbReference>
<dbReference type="Pfam" id="PF03795">
    <property type="entry name" value="YCII"/>
    <property type="match status" value="1"/>
</dbReference>
<feature type="domain" description="YCII-related" evidence="2">
    <location>
        <begin position="1"/>
        <end position="94"/>
    </location>
</feature>
<comment type="similarity">
    <text evidence="1">Belongs to the YciI family.</text>
</comment>
<dbReference type="RefSeq" id="WP_126751680.1">
    <property type="nucleotide sequence ID" value="NZ_JBHUMT010000016.1"/>
</dbReference>
<dbReference type="EMBL" id="PIQA01000001">
    <property type="protein sequence ID" value="RUO68061.1"/>
    <property type="molecule type" value="Genomic_DNA"/>
</dbReference>
<dbReference type="AlphaFoldDB" id="A0A432YXN7"/>
<accession>A0A432YXN7</accession>
<name>A0A432YXN7_9GAMM</name>
<dbReference type="Proteomes" id="UP000288361">
    <property type="component" value="Unassembled WGS sequence"/>
</dbReference>
<evidence type="ECO:0000256" key="1">
    <source>
        <dbReference type="ARBA" id="ARBA00007689"/>
    </source>
</evidence>
<dbReference type="InterPro" id="IPR005545">
    <property type="entry name" value="YCII"/>
</dbReference>
<dbReference type="PANTHER" id="PTHR33606">
    <property type="entry name" value="PROTEIN YCII"/>
    <property type="match status" value="1"/>
</dbReference>
<dbReference type="Gene3D" id="3.30.70.1060">
    <property type="entry name" value="Dimeric alpha+beta barrel"/>
    <property type="match status" value="1"/>
</dbReference>
<protein>
    <recommendedName>
        <fullName evidence="2">YCII-related domain-containing protein</fullName>
    </recommendedName>
</protein>
<gene>
    <name evidence="3" type="ORF">CWI73_04190</name>
</gene>
<dbReference type="PANTHER" id="PTHR33606:SF3">
    <property type="entry name" value="PROTEIN YCII"/>
    <property type="match status" value="1"/>
</dbReference>
<evidence type="ECO:0000313" key="3">
    <source>
        <dbReference type="EMBL" id="RUO68061.1"/>
    </source>
</evidence>
<dbReference type="InterPro" id="IPR051807">
    <property type="entry name" value="Sec-metab_biosynth-assoc"/>
</dbReference>
<dbReference type="InterPro" id="IPR011008">
    <property type="entry name" value="Dimeric_a/b-barrel"/>
</dbReference>
<dbReference type="SUPFAM" id="SSF54909">
    <property type="entry name" value="Dimeric alpha+beta barrel"/>
    <property type="match status" value="1"/>
</dbReference>
<evidence type="ECO:0000313" key="4">
    <source>
        <dbReference type="Proteomes" id="UP000288361"/>
    </source>
</evidence>
<evidence type="ECO:0000259" key="2">
    <source>
        <dbReference type="Pfam" id="PF03795"/>
    </source>
</evidence>
<organism evidence="3 4">
    <name type="scientific">Idiomarina piscisalsi</name>
    <dbReference type="NCBI Taxonomy" id="1096243"/>
    <lineage>
        <taxon>Bacteria</taxon>
        <taxon>Pseudomonadati</taxon>
        <taxon>Pseudomonadota</taxon>
        <taxon>Gammaproteobacteria</taxon>
        <taxon>Alteromonadales</taxon>
        <taxon>Idiomarinaceae</taxon>
        <taxon>Idiomarina</taxon>
    </lineage>
</organism>
<sequence>MWFVIFAEDHPDSLEARKRARPAHLERLKALQNDGRLLVAGPCPAIAELDPGVLGYTGSVVIAEFDTLQDAEQWTNDDPYWEAGVYKQASVKPFIAALPN</sequence>
<comment type="caution">
    <text evidence="3">The sequence shown here is derived from an EMBL/GenBank/DDBJ whole genome shotgun (WGS) entry which is preliminary data.</text>
</comment>
<proteinExistence type="inferred from homology"/>